<gene>
    <name evidence="1" type="ORF">MENTE1834_LOCUS13797</name>
</gene>
<protein>
    <submittedName>
        <fullName evidence="1">Uncharacterized protein</fullName>
    </submittedName>
</protein>
<dbReference type="EMBL" id="CAVMJV010000014">
    <property type="protein sequence ID" value="CAK5052122.1"/>
    <property type="molecule type" value="Genomic_DNA"/>
</dbReference>
<name>A0ACB0YM51_MELEN</name>
<reference evidence="1" key="1">
    <citation type="submission" date="2023-11" db="EMBL/GenBank/DDBJ databases">
        <authorList>
            <person name="Poullet M."/>
        </authorList>
    </citation>
    <scope>NUCLEOTIDE SEQUENCE</scope>
    <source>
        <strain evidence="1">E1834</strain>
    </source>
</reference>
<evidence type="ECO:0000313" key="1">
    <source>
        <dbReference type="EMBL" id="CAK5052122.1"/>
    </source>
</evidence>
<organism evidence="1 2">
    <name type="scientific">Meloidogyne enterolobii</name>
    <name type="common">Root-knot nematode worm</name>
    <name type="synonym">Meloidogyne mayaguensis</name>
    <dbReference type="NCBI Taxonomy" id="390850"/>
    <lineage>
        <taxon>Eukaryota</taxon>
        <taxon>Metazoa</taxon>
        <taxon>Ecdysozoa</taxon>
        <taxon>Nematoda</taxon>
        <taxon>Chromadorea</taxon>
        <taxon>Rhabditida</taxon>
        <taxon>Tylenchina</taxon>
        <taxon>Tylenchomorpha</taxon>
        <taxon>Tylenchoidea</taxon>
        <taxon>Meloidogynidae</taxon>
        <taxon>Meloidogyninae</taxon>
        <taxon>Meloidogyne</taxon>
    </lineage>
</organism>
<proteinExistence type="predicted"/>
<comment type="caution">
    <text evidence="1">The sequence shown here is derived from an EMBL/GenBank/DDBJ whole genome shotgun (WGS) entry which is preliminary data.</text>
</comment>
<sequence>MSTGTSRIITRSMAARNAQPKEETKKEPKEEPKKDKVVVDQQKEDGETNQQKKIAWTLDDFEIGKPLGRGKFGSVYLARERKSAYLIALKILFKKELTKHNVVNQMKREIEIQYHLRHPNILRLYGYFYDDERVYMVLELAQMGSVYSLLKKTHKIACPLAAHLILQLSDALIYCHERKVIHRDIKPENLLLTANCDVKIADFGWSVHAPSSKRTTMCGTLDYLSPEMILNKEHDHNVDNWSVGVLLYEFIIGKPPFEHQTHAETLECIRNLKYQFPSTFPAGAKDIVSKLLLLKPTARMQMPVLKKHPWIVENSAIFVKEQEEKEKTEKEKKEKTEKTEKN</sequence>
<keyword evidence="2" id="KW-1185">Reference proteome</keyword>
<evidence type="ECO:0000313" key="2">
    <source>
        <dbReference type="Proteomes" id="UP001497535"/>
    </source>
</evidence>
<accession>A0ACB0YM51</accession>
<dbReference type="Proteomes" id="UP001497535">
    <property type="component" value="Unassembled WGS sequence"/>
</dbReference>